<dbReference type="GO" id="GO:0003676">
    <property type="term" value="F:nucleic acid binding"/>
    <property type="evidence" value="ECO:0007669"/>
    <property type="project" value="InterPro"/>
</dbReference>
<organism evidence="5">
    <name type="scientific">Tanacetum cinerariifolium</name>
    <name type="common">Dalmatian daisy</name>
    <name type="synonym">Chrysanthemum cinerariifolium</name>
    <dbReference type="NCBI Taxonomy" id="118510"/>
    <lineage>
        <taxon>Eukaryota</taxon>
        <taxon>Viridiplantae</taxon>
        <taxon>Streptophyta</taxon>
        <taxon>Embryophyta</taxon>
        <taxon>Tracheophyta</taxon>
        <taxon>Spermatophyta</taxon>
        <taxon>Magnoliopsida</taxon>
        <taxon>eudicotyledons</taxon>
        <taxon>Gunneridae</taxon>
        <taxon>Pentapetalae</taxon>
        <taxon>asterids</taxon>
        <taxon>campanulids</taxon>
        <taxon>Asterales</taxon>
        <taxon>Asteraceae</taxon>
        <taxon>Asteroideae</taxon>
        <taxon>Anthemideae</taxon>
        <taxon>Anthemidinae</taxon>
        <taxon>Tanacetum</taxon>
    </lineage>
</organism>
<gene>
    <name evidence="5" type="ORF">Tci_063467</name>
</gene>
<dbReference type="Pfam" id="PF07727">
    <property type="entry name" value="RVT_2"/>
    <property type="match status" value="1"/>
</dbReference>
<dbReference type="PROSITE" id="PS50994">
    <property type="entry name" value="INTEGRASE"/>
    <property type="match status" value="1"/>
</dbReference>
<dbReference type="InterPro" id="IPR036397">
    <property type="entry name" value="RNaseH_sf"/>
</dbReference>
<dbReference type="GO" id="GO:0015074">
    <property type="term" value="P:DNA integration"/>
    <property type="evidence" value="ECO:0007669"/>
    <property type="project" value="InterPro"/>
</dbReference>
<dbReference type="InterPro" id="IPR043502">
    <property type="entry name" value="DNA/RNA_pol_sf"/>
</dbReference>
<evidence type="ECO:0000259" key="4">
    <source>
        <dbReference type="PROSITE" id="PS50994"/>
    </source>
</evidence>
<protein>
    <recommendedName>
        <fullName evidence="4">Integrase catalytic domain-containing protein</fullName>
    </recommendedName>
</protein>
<dbReference type="GO" id="GO:0016787">
    <property type="term" value="F:hydrolase activity"/>
    <property type="evidence" value="ECO:0007669"/>
    <property type="project" value="UniProtKB-KW"/>
</dbReference>
<dbReference type="InterPro" id="IPR039537">
    <property type="entry name" value="Retrotran_Ty1/copia-like"/>
</dbReference>
<keyword evidence="1" id="KW-0479">Metal-binding</keyword>
<feature type="compositionally biased region" description="Acidic residues" evidence="3">
    <location>
        <begin position="820"/>
        <end position="849"/>
    </location>
</feature>
<feature type="region of interest" description="Disordered" evidence="3">
    <location>
        <begin position="1068"/>
        <end position="1161"/>
    </location>
</feature>
<dbReference type="InterPro" id="IPR001584">
    <property type="entry name" value="Integrase_cat-core"/>
</dbReference>
<feature type="compositionally biased region" description="Basic and acidic residues" evidence="3">
    <location>
        <begin position="271"/>
        <end position="290"/>
    </location>
</feature>
<feature type="region of interest" description="Disordered" evidence="3">
    <location>
        <begin position="816"/>
        <end position="879"/>
    </location>
</feature>
<feature type="non-terminal residue" evidence="5">
    <location>
        <position position="1"/>
    </location>
</feature>
<dbReference type="AlphaFoldDB" id="A0A6L2P1K5"/>
<feature type="compositionally biased region" description="Basic and acidic residues" evidence="3">
    <location>
        <begin position="1068"/>
        <end position="1088"/>
    </location>
</feature>
<dbReference type="PANTHER" id="PTHR42648">
    <property type="entry name" value="TRANSPOSASE, PUTATIVE-RELATED"/>
    <property type="match status" value="1"/>
</dbReference>
<sequence length="1161" mass="132525">RHGLVRGLPKLKFEKDHLCSACAMGKSKKKPYKPKSEGTDQEKLYLLHMDLYGPMRGASVNVKKYIIVIVDDYSRFTWVKCLRTDNETEFVNQTLREYYEKVGISHETSVARSPQQNGVVKRLNCTLIKAARTMLIYAKAPLFLWAEAVATACYTKNCSIIRLRYEKTPYELLNNKPLDLSFLYAFGALCYPTNDRLLPNLPPLTPFVPPSRTEWDLLFQPLFDELLTPPPSFDHPAPKVIALIIEVVAPEPAASTDVAHMNNDPFFGVEESPKTPTCRDDPLHESLHEDSTSQELSWNMRQTHTPFESLVEPNNFKQAMTKLSWIDAMQKEIHEFERLQVWELVLCPDKVLLIKLKWIYKVKTNEFGRVLKNKERLVAQGFRQEEGIDFKESFEPVATKEAIRIFIANVAHKNMAIFQMDVKMEFLNGELKEEVYVSQPEGFVDQDNPLHVYKLKKALYGLKQAPHACDSVETPLVEKSNLDEDLKGKPVDATLYRGMIGSLMYLTFSSPDLTYTVCLCAWYQAKPTEKHLNVVKHIFRYLKELLTWYSKDTGMSLTAYVDADHAGCQDTRRSTSQSAQFLDSNPVIILKSSITKENLTSQREFILGHGLHYDHAKACVYFATQPMLPIYPEVEKLQICLKLPGQKFKDPLFEEEILSFIRELGHTGVIKVLSDVNVNHMHQPWRSFAAIINRLYVSSGEQDSKKNNDVYYSGLTKVIVDYFMTKDKAIPRRNKMFWHFARDDSMFTTIRVISKHQDIQLYDALLPQNLTNQAMLESEAYKTYHAYATSVAEGTGVSPGVLDIPTYDSNNEQIYWKSSDDEDDDDADSQGDDDQDDENEQTESDNDGDDFLHPKLSTFDEEERHDEKQDKEGEDIGIDSILNLNTKSTSLVDVPVTTNVKMPPSSVITLPLPYIPLIQPQQQKPVPPPAIISSTSLQNLPTFGSLFKFEDRVKALLRDGAQAKNEDFINKLDENIKKLIKEQVKVQVKEQVTKILPRIEKLVNEQLEAEVLTHSSNDAKTSHAVADNLSELELKKILIDKMKRKKSIHQSDQEKTLYKALIDAYETDKRSRAGKEPESTSEAKEKTSKSTGKSKKWSKSHQKSTGKSAQVEESIHTIDDLEEPIPQEFNTSFTEDQPVEEASQHPNWIKKSAKPPTLDRD</sequence>
<accession>A0A6L2P1K5</accession>
<reference evidence="5" key="1">
    <citation type="journal article" date="2019" name="Sci. Rep.">
        <title>Draft genome of Tanacetum cinerariifolium, the natural source of mosquito coil.</title>
        <authorList>
            <person name="Yamashiro T."/>
            <person name="Shiraishi A."/>
            <person name="Satake H."/>
            <person name="Nakayama K."/>
        </authorList>
    </citation>
    <scope>NUCLEOTIDE SEQUENCE</scope>
</reference>
<dbReference type="SUPFAM" id="SSF56672">
    <property type="entry name" value="DNA/RNA polymerases"/>
    <property type="match status" value="1"/>
</dbReference>
<dbReference type="InterPro" id="IPR012337">
    <property type="entry name" value="RNaseH-like_sf"/>
</dbReference>
<dbReference type="SUPFAM" id="SSF53098">
    <property type="entry name" value="Ribonuclease H-like"/>
    <property type="match status" value="1"/>
</dbReference>
<keyword evidence="2" id="KW-0378">Hydrolase</keyword>
<dbReference type="EMBL" id="BKCJ010010415">
    <property type="protein sequence ID" value="GEU91489.1"/>
    <property type="molecule type" value="Genomic_DNA"/>
</dbReference>
<name>A0A6L2P1K5_TANCI</name>
<evidence type="ECO:0000256" key="3">
    <source>
        <dbReference type="SAM" id="MobiDB-lite"/>
    </source>
</evidence>
<feature type="compositionally biased region" description="Basic residues" evidence="3">
    <location>
        <begin position="1092"/>
        <end position="1104"/>
    </location>
</feature>
<feature type="domain" description="Integrase catalytic" evidence="4">
    <location>
        <begin position="82"/>
        <end position="177"/>
    </location>
</feature>
<comment type="caution">
    <text evidence="5">The sequence shown here is derived from an EMBL/GenBank/DDBJ whole genome shotgun (WGS) entry which is preliminary data.</text>
</comment>
<dbReference type="GO" id="GO:0046872">
    <property type="term" value="F:metal ion binding"/>
    <property type="evidence" value="ECO:0007669"/>
    <property type="project" value="UniProtKB-KW"/>
</dbReference>
<feature type="region of interest" description="Disordered" evidence="3">
    <location>
        <begin position="269"/>
        <end position="290"/>
    </location>
</feature>
<evidence type="ECO:0000256" key="1">
    <source>
        <dbReference type="ARBA" id="ARBA00022723"/>
    </source>
</evidence>
<dbReference type="PANTHER" id="PTHR42648:SF32">
    <property type="entry name" value="RIBONUCLEASE H-LIKE DOMAIN, GAG-PRE-INTEGRASE DOMAIN PROTEIN-RELATED"/>
    <property type="match status" value="1"/>
</dbReference>
<evidence type="ECO:0000256" key="2">
    <source>
        <dbReference type="ARBA" id="ARBA00022801"/>
    </source>
</evidence>
<dbReference type="InterPro" id="IPR013103">
    <property type="entry name" value="RVT_2"/>
</dbReference>
<proteinExistence type="predicted"/>
<evidence type="ECO:0000313" key="5">
    <source>
        <dbReference type="EMBL" id="GEU91489.1"/>
    </source>
</evidence>
<dbReference type="Gene3D" id="3.30.420.10">
    <property type="entry name" value="Ribonuclease H-like superfamily/Ribonuclease H"/>
    <property type="match status" value="1"/>
</dbReference>